<reference evidence="3 4" key="1">
    <citation type="submission" date="2018-05" db="EMBL/GenBank/DDBJ databases">
        <title>Complete Genome Sequence of Methylobacterium sp. 17Sr1-28.</title>
        <authorList>
            <person name="Srinivasan S."/>
        </authorList>
    </citation>
    <scope>NUCLEOTIDE SEQUENCE [LARGE SCALE GENOMIC DNA]</scope>
    <source>
        <strain evidence="3 4">17Sr1-28</strain>
    </source>
</reference>
<evidence type="ECO:0000313" key="3">
    <source>
        <dbReference type="EMBL" id="AWN48906.1"/>
    </source>
</evidence>
<dbReference type="Pfam" id="PF13229">
    <property type="entry name" value="Beta_helix"/>
    <property type="match status" value="1"/>
</dbReference>
<protein>
    <submittedName>
        <fullName evidence="3">Right-handed parallel beta-helix repeat-containing protein</fullName>
    </submittedName>
</protein>
<name>A0A2U8WU97_9HYPH</name>
<dbReference type="AlphaFoldDB" id="A0A2U8WU97"/>
<dbReference type="Gene3D" id="2.160.20.10">
    <property type="entry name" value="Single-stranded right-handed beta-helix, Pectin lyase-like"/>
    <property type="match status" value="1"/>
</dbReference>
<dbReference type="OrthoDB" id="9760240at2"/>
<dbReference type="Proteomes" id="UP000245444">
    <property type="component" value="Chromosome"/>
</dbReference>
<feature type="signal peptide" evidence="1">
    <location>
        <begin position="1"/>
        <end position="22"/>
    </location>
</feature>
<dbReference type="InterPro" id="IPR039448">
    <property type="entry name" value="Beta_helix"/>
</dbReference>
<dbReference type="SUPFAM" id="SSF51126">
    <property type="entry name" value="Pectin lyase-like"/>
    <property type="match status" value="1"/>
</dbReference>
<dbReference type="PANTHER" id="PTHR36453:SF1">
    <property type="entry name" value="RIGHT HANDED BETA HELIX DOMAIN-CONTAINING PROTEIN"/>
    <property type="match status" value="1"/>
</dbReference>
<keyword evidence="1" id="KW-0732">Signal</keyword>
<dbReference type="EMBL" id="CP029553">
    <property type="protein sequence ID" value="AWN48906.1"/>
    <property type="molecule type" value="Genomic_DNA"/>
</dbReference>
<sequence length="664" mass="69152">MRIPLLLAAAALLGALCGSSAAAPVEIRVAAEGARPGPGGVATLDAALAEARRRRARDPGAAIVVALAPGTHRLAQAVRLGPEDGGSAGAPLVIRGPADGSARLVGSLRLAPVPLDPGLAARLPAAARGRVRAYRLPPAARAPARIQDPIVLNGPPSLPAFEVFDDEGPMHPARWPAEGFAGARDGDGPAFTLADAPASLRDEPDLWAEGYWRWGWLFEALPVVRASPRGPGARLTLERTPYEGIRAKAPLRLVHLLAGLDRPGAWWRDARSGTLLAWPRGGEAVEVSVAETLLSADGASHLRIESLRLAMARGDLVSVRGGRDVVIADSVLGPSGGRGAVFSGATEGGVTRSDLSGAGAEAVVLTGGERRTLTPGGLFLRDSRLTGYARRRPTQHPAVALDGVGAEVAGNYIHDSPAYAVHLRGNDHRITGNEIANLLAGATDTGAIYAGRDWTARGSVIAGNFLHDVRGDAGHEVKGVYLDDMASGFTIAGNLFLRVDQPIFIGGGRDNRIEGNVLVASSPALHVDSRGQTWARDAVADPQSELRAAYAAMPVESGPWRARYPGLPGLLYDRPGVATGNVVTDNLMALSAPFRFTDGGSQAEQTLARNRGPAHPPPNLADLAQASVKPEDFATLADGTGLRLPTIPSARMRRSLLAGAPFGR</sequence>
<evidence type="ECO:0000256" key="1">
    <source>
        <dbReference type="SAM" id="SignalP"/>
    </source>
</evidence>
<dbReference type="RefSeq" id="WP_109961188.1">
    <property type="nucleotide sequence ID" value="NZ_CP029553.1"/>
</dbReference>
<keyword evidence="4" id="KW-1185">Reference proteome</keyword>
<organism evidence="3 4">
    <name type="scientific">Methylobacterium terrae</name>
    <dbReference type="NCBI Taxonomy" id="2202827"/>
    <lineage>
        <taxon>Bacteria</taxon>
        <taxon>Pseudomonadati</taxon>
        <taxon>Pseudomonadota</taxon>
        <taxon>Alphaproteobacteria</taxon>
        <taxon>Hyphomicrobiales</taxon>
        <taxon>Methylobacteriaceae</taxon>
        <taxon>Methylobacterium</taxon>
    </lineage>
</organism>
<feature type="chain" id="PRO_5016144394" evidence="1">
    <location>
        <begin position="23"/>
        <end position="664"/>
    </location>
</feature>
<accession>A0A2U8WU97</accession>
<feature type="domain" description="Right handed beta helix" evidence="2">
    <location>
        <begin position="399"/>
        <end position="520"/>
    </location>
</feature>
<dbReference type="PANTHER" id="PTHR36453">
    <property type="entry name" value="SECRETED PROTEIN-RELATED"/>
    <property type="match status" value="1"/>
</dbReference>
<evidence type="ECO:0000313" key="4">
    <source>
        <dbReference type="Proteomes" id="UP000245444"/>
    </source>
</evidence>
<proteinExistence type="predicted"/>
<evidence type="ECO:0000259" key="2">
    <source>
        <dbReference type="Pfam" id="PF13229"/>
    </source>
</evidence>
<gene>
    <name evidence="3" type="ORF">DK419_23255</name>
</gene>
<dbReference type="InterPro" id="IPR012334">
    <property type="entry name" value="Pectin_lyas_fold"/>
</dbReference>
<dbReference type="InterPro" id="IPR011050">
    <property type="entry name" value="Pectin_lyase_fold/virulence"/>
</dbReference>
<dbReference type="KEGG" id="mtea:DK419_23255"/>